<dbReference type="Proteomes" id="UP000604046">
    <property type="component" value="Unassembled WGS sequence"/>
</dbReference>
<protein>
    <submittedName>
        <fullName evidence="1">Uncharacterized protein</fullName>
    </submittedName>
</protein>
<proteinExistence type="predicted"/>
<keyword evidence="2" id="KW-1185">Reference proteome</keyword>
<name>A0A812KCI6_9DINO</name>
<organism evidence="1 2">
    <name type="scientific">Symbiodinium natans</name>
    <dbReference type="NCBI Taxonomy" id="878477"/>
    <lineage>
        <taxon>Eukaryota</taxon>
        <taxon>Sar</taxon>
        <taxon>Alveolata</taxon>
        <taxon>Dinophyceae</taxon>
        <taxon>Suessiales</taxon>
        <taxon>Symbiodiniaceae</taxon>
        <taxon>Symbiodinium</taxon>
    </lineage>
</organism>
<dbReference type="EMBL" id="CAJNDS010000641">
    <property type="protein sequence ID" value="CAE7224560.1"/>
    <property type="molecule type" value="Genomic_DNA"/>
</dbReference>
<dbReference type="AlphaFoldDB" id="A0A812KCI6"/>
<sequence length="192" mass="22132">MRASNLAKRICRACRKQAAFQRRTHDTRLLHHLGKLLSHQLPGQMDQEKRQELVKLMVSAGSEDIGTKGRLHCDELCSPETTLRLSMQDCDVIQQVRAEMHFCVGAATSSQPLHGQQLEAIMVELLHLGIKWDELKKEDREKQDAEEFVKAVRQLTQRVDYLRELENPVNGGHCQTTCSDFRLFFLILRRDV</sequence>
<gene>
    <name evidence="1" type="ORF">SNAT2548_LOCUS8568</name>
</gene>
<accession>A0A812KCI6</accession>
<evidence type="ECO:0000313" key="1">
    <source>
        <dbReference type="EMBL" id="CAE7224560.1"/>
    </source>
</evidence>
<evidence type="ECO:0000313" key="2">
    <source>
        <dbReference type="Proteomes" id="UP000604046"/>
    </source>
</evidence>
<comment type="caution">
    <text evidence="1">The sequence shown here is derived from an EMBL/GenBank/DDBJ whole genome shotgun (WGS) entry which is preliminary data.</text>
</comment>
<reference evidence="1" key="1">
    <citation type="submission" date="2021-02" db="EMBL/GenBank/DDBJ databases">
        <authorList>
            <person name="Dougan E. K."/>
            <person name="Rhodes N."/>
            <person name="Thang M."/>
            <person name="Chan C."/>
        </authorList>
    </citation>
    <scope>NUCLEOTIDE SEQUENCE</scope>
</reference>